<sequence length="303" mass="31902">MATSIIIVAVVLVLLTNVRAQSSSPSSSSADVSVSVVNTTDACGQDEYNGSCWYAVTCKTCLSRAGCAVEVSSGRCVSSSSLAVTEAAVAGSSSNDIASAKFFVSDEAKYCSSIDPACFTCRRVNAPAVCIGSDGCVCVSQCEQISTQATKCLPSGVGGMSSSSLIAAAAVLCPLVAYMIFKGSPCSSSCSMRRLLQRRRRDKNHRNLPGGLKLDAWRNHLKERTEPVDEQFADLELRSCFVPMESGRRLHLPRAGGNDGAETGERVHVEAGEEVSHAVAATDLPFSPTGRSVVDDRTEAELV</sequence>
<comment type="caution">
    <text evidence="3">The sequence shown here is derived from an EMBL/GenBank/DDBJ whole genome shotgun (WGS) entry which is preliminary data.</text>
</comment>
<evidence type="ECO:0000313" key="3">
    <source>
        <dbReference type="EMBL" id="KAL3673220.1"/>
    </source>
</evidence>
<keyword evidence="4" id="KW-1185">Reference proteome</keyword>
<accession>A0ABD3G5D5</accession>
<dbReference type="AlphaFoldDB" id="A0ABD3G5D5"/>
<feature type="compositionally biased region" description="Basic and acidic residues" evidence="1">
    <location>
        <begin position="293"/>
        <end position="303"/>
    </location>
</feature>
<feature type="signal peptide" evidence="2">
    <location>
        <begin position="1"/>
        <end position="20"/>
    </location>
</feature>
<protein>
    <recommendedName>
        <fullName evidence="5">Membrane-associated protein</fullName>
    </recommendedName>
</protein>
<dbReference type="Proteomes" id="UP001632037">
    <property type="component" value="Unassembled WGS sequence"/>
</dbReference>
<evidence type="ECO:0008006" key="5">
    <source>
        <dbReference type="Google" id="ProtNLM"/>
    </source>
</evidence>
<evidence type="ECO:0000256" key="1">
    <source>
        <dbReference type="SAM" id="MobiDB-lite"/>
    </source>
</evidence>
<gene>
    <name evidence="3" type="ORF">V7S43_000943</name>
</gene>
<organism evidence="3 4">
    <name type="scientific">Phytophthora oleae</name>
    <dbReference type="NCBI Taxonomy" id="2107226"/>
    <lineage>
        <taxon>Eukaryota</taxon>
        <taxon>Sar</taxon>
        <taxon>Stramenopiles</taxon>
        <taxon>Oomycota</taxon>
        <taxon>Peronosporomycetes</taxon>
        <taxon>Peronosporales</taxon>
        <taxon>Peronosporaceae</taxon>
        <taxon>Phytophthora</taxon>
    </lineage>
</organism>
<proteinExistence type="predicted"/>
<dbReference type="EMBL" id="JBIMZQ010000002">
    <property type="protein sequence ID" value="KAL3673220.1"/>
    <property type="molecule type" value="Genomic_DNA"/>
</dbReference>
<feature type="region of interest" description="Disordered" evidence="1">
    <location>
        <begin position="283"/>
        <end position="303"/>
    </location>
</feature>
<keyword evidence="2" id="KW-0732">Signal</keyword>
<evidence type="ECO:0000256" key="2">
    <source>
        <dbReference type="SAM" id="SignalP"/>
    </source>
</evidence>
<name>A0ABD3G5D5_9STRA</name>
<feature type="chain" id="PRO_5044779265" description="Membrane-associated protein" evidence="2">
    <location>
        <begin position="21"/>
        <end position="303"/>
    </location>
</feature>
<evidence type="ECO:0000313" key="4">
    <source>
        <dbReference type="Proteomes" id="UP001632037"/>
    </source>
</evidence>
<reference evidence="3 4" key="1">
    <citation type="submission" date="2024-09" db="EMBL/GenBank/DDBJ databases">
        <title>Genome sequencing and assembly of Phytophthora oleae, isolate VK10A, causative agent of rot of olive drupes.</title>
        <authorList>
            <person name="Conti Taguali S."/>
            <person name="Riolo M."/>
            <person name="La Spada F."/>
            <person name="Cacciola S.O."/>
            <person name="Dionisio G."/>
        </authorList>
    </citation>
    <scope>NUCLEOTIDE SEQUENCE [LARGE SCALE GENOMIC DNA]</scope>
    <source>
        <strain evidence="3 4">VK10A</strain>
    </source>
</reference>